<dbReference type="Proteomes" id="UP000011086">
    <property type="component" value="Unassembled WGS sequence"/>
</dbReference>
<feature type="region of interest" description="Disordered" evidence="1">
    <location>
        <begin position="157"/>
        <end position="190"/>
    </location>
</feature>
<protein>
    <submittedName>
        <fullName evidence="2">Uncharacterized protein</fullName>
    </submittedName>
</protein>
<sequence length="190" mass="20863">MTSIEGLNMNDEMGDWVFAIFPEVEEDYDDGDDNASCSSDNSSSSSSTCPSDAGTSSTDDSHMDHNPPDAQAAPGVHLMASRLAWDLLVAEHYSAQAQLMNDLLYSLDRERDLWMSFPVASPGRVGPRFDRDEMVRELDATMQAVRELRDWPSRLASYRPDSLPAAEAPGQPETFADTDTPTSSHNSAQI</sequence>
<organism evidence="2">
    <name type="scientific">Pyricularia oryzae (strain Y34)</name>
    <name type="common">Rice blast fungus</name>
    <name type="synonym">Magnaporthe oryzae</name>
    <dbReference type="NCBI Taxonomy" id="1143189"/>
    <lineage>
        <taxon>Eukaryota</taxon>
        <taxon>Fungi</taxon>
        <taxon>Dikarya</taxon>
        <taxon>Ascomycota</taxon>
        <taxon>Pezizomycotina</taxon>
        <taxon>Sordariomycetes</taxon>
        <taxon>Sordariomycetidae</taxon>
        <taxon>Magnaporthales</taxon>
        <taxon>Pyriculariaceae</taxon>
        <taxon>Pyricularia</taxon>
    </lineage>
</organism>
<dbReference type="EMBL" id="JH793922">
    <property type="protein sequence ID" value="ELQ34145.1"/>
    <property type="molecule type" value="Genomic_DNA"/>
</dbReference>
<feature type="compositionally biased region" description="Polar residues" evidence="1">
    <location>
        <begin position="177"/>
        <end position="190"/>
    </location>
</feature>
<gene>
    <name evidence="2" type="ORF">OOU_Y34scaffold00793g27</name>
</gene>
<evidence type="ECO:0000313" key="2">
    <source>
        <dbReference type="EMBL" id="ELQ34145.1"/>
    </source>
</evidence>
<proteinExistence type="predicted"/>
<feature type="compositionally biased region" description="Low complexity" evidence="1">
    <location>
        <begin position="34"/>
        <end position="57"/>
    </location>
</feature>
<evidence type="ECO:0000256" key="1">
    <source>
        <dbReference type="SAM" id="MobiDB-lite"/>
    </source>
</evidence>
<dbReference type="AlphaFoldDB" id="A0AA97NPR5"/>
<name>A0AA97NPR5_PYRO3</name>
<feature type="region of interest" description="Disordered" evidence="1">
    <location>
        <begin position="27"/>
        <end position="73"/>
    </location>
</feature>
<reference evidence="2" key="1">
    <citation type="journal article" date="2012" name="PLoS Genet.">
        <title>Comparative analysis of the genomes of two field isolates of the rice blast fungus Magnaporthe oryzae.</title>
        <authorList>
            <person name="Xue M."/>
            <person name="Yang J."/>
            <person name="Li Z."/>
            <person name="Hu S."/>
            <person name="Yao N."/>
            <person name="Dean R.A."/>
            <person name="Zhao W."/>
            <person name="Shen M."/>
            <person name="Zhang H."/>
            <person name="Li C."/>
            <person name="Liu L."/>
            <person name="Cao L."/>
            <person name="Xu X."/>
            <person name="Xing Y."/>
            <person name="Hsiang T."/>
            <person name="Zhang Z."/>
            <person name="Xu J.R."/>
            <person name="Peng Y.L."/>
        </authorList>
    </citation>
    <scope>NUCLEOTIDE SEQUENCE</scope>
    <source>
        <strain evidence="2">Y34</strain>
    </source>
</reference>
<accession>A0AA97NPR5</accession>